<keyword evidence="12" id="KW-1185">Reference proteome</keyword>
<dbReference type="Gene3D" id="3.30.1380.10">
    <property type="match status" value="1"/>
</dbReference>
<comment type="cofactor">
    <cofactor evidence="9">
        <name>Zn(2+)</name>
        <dbReference type="ChEBI" id="CHEBI:29105"/>
    </cofactor>
    <text evidence="9">Binds 1 zinc ion per subunit.</text>
</comment>
<name>A0ABN1MDI7_9FLAO</name>
<dbReference type="Proteomes" id="UP001500507">
    <property type="component" value="Unassembled WGS sequence"/>
</dbReference>
<dbReference type="EC" id="3.4.13.22" evidence="9 10"/>
<comment type="caution">
    <text evidence="11">The sequence shown here is derived from an EMBL/GenBank/DDBJ whole genome shotgun (WGS) entry which is preliminary data.</text>
</comment>
<evidence type="ECO:0000256" key="9">
    <source>
        <dbReference type="HAMAP-Rule" id="MF_01924"/>
    </source>
</evidence>
<dbReference type="SUPFAM" id="SSF55166">
    <property type="entry name" value="Hedgehog/DD-peptidase"/>
    <property type="match status" value="1"/>
</dbReference>
<feature type="site" description="Transition state stabilizer" evidence="9">
    <location>
        <position position="93"/>
    </location>
</feature>
<comment type="catalytic activity">
    <reaction evidence="1 9 10">
        <text>D-alanyl-D-alanine + H2O = 2 D-alanine</text>
        <dbReference type="Rhea" id="RHEA:20661"/>
        <dbReference type="ChEBI" id="CHEBI:15377"/>
        <dbReference type="ChEBI" id="CHEBI:57416"/>
        <dbReference type="ChEBI" id="CHEBI:57822"/>
        <dbReference type="EC" id="3.4.13.22"/>
    </reaction>
</comment>
<keyword evidence="5 9" id="KW-0862">Zinc</keyword>
<dbReference type="PANTHER" id="PTHR43126:SF1">
    <property type="entry name" value="D-ALANYL-D-ALANINE DIPEPTIDASE"/>
    <property type="match status" value="1"/>
</dbReference>
<proteinExistence type="inferred from homology"/>
<evidence type="ECO:0000256" key="1">
    <source>
        <dbReference type="ARBA" id="ARBA00001362"/>
    </source>
</evidence>
<feature type="binding site" evidence="9">
    <location>
        <position position="121"/>
    </location>
    <ligand>
        <name>Zn(2+)</name>
        <dbReference type="ChEBI" id="CHEBI:29105"/>
        <note>catalytic</note>
    </ligand>
</feature>
<evidence type="ECO:0000256" key="8">
    <source>
        <dbReference type="ARBA" id="ARBA00023316"/>
    </source>
</evidence>
<dbReference type="PANTHER" id="PTHR43126">
    <property type="entry name" value="D-ALANYL-D-ALANINE DIPEPTIDASE"/>
    <property type="match status" value="1"/>
</dbReference>
<evidence type="ECO:0000256" key="7">
    <source>
        <dbReference type="ARBA" id="ARBA00023049"/>
    </source>
</evidence>
<keyword evidence="3 9" id="KW-0479">Metal-binding</keyword>
<keyword evidence="8 10" id="KW-0961">Cell wall biogenesis/degradation</keyword>
<evidence type="ECO:0000256" key="4">
    <source>
        <dbReference type="ARBA" id="ARBA00022801"/>
    </source>
</evidence>
<comment type="function">
    <text evidence="9 10">Catalyzes hydrolysis of the D-alanyl-D-alanine dipeptide.</text>
</comment>
<dbReference type="InterPro" id="IPR000755">
    <property type="entry name" value="A_A_dipeptidase"/>
</dbReference>
<sequence length="207" mass="24530">MMRKLFFLLPVLTLISIKNLDQTINQDGLVDLKDVSVSFTYEVRYATTNNFLKTAVYECERCLLQDEVAKSLDLANTYFCEMGYRIRLFDCYRPLSVQKKMWKIYPNPTYVANPYTKKSVHNRGAAVDLTLEDLETGKMLDMGTDYDFFGREAHQDNMSLPKEVLENRKILREGMQKFGFQPIRTEWWHYSYRKNYRYPVMDDPLCD</sequence>
<keyword evidence="6 9" id="KW-0224">Dipeptidase</keyword>
<keyword evidence="4 9" id="KW-0378">Hydrolase</keyword>
<comment type="similarity">
    <text evidence="9 10">Belongs to the peptidase M15D family.</text>
</comment>
<keyword evidence="7 9" id="KW-0482">Metalloprotease</keyword>
<organism evidence="11 12">
    <name type="scientific">Gangjinia marincola</name>
    <dbReference type="NCBI Taxonomy" id="578463"/>
    <lineage>
        <taxon>Bacteria</taxon>
        <taxon>Pseudomonadati</taxon>
        <taxon>Bacteroidota</taxon>
        <taxon>Flavobacteriia</taxon>
        <taxon>Flavobacteriales</taxon>
        <taxon>Flavobacteriaceae</taxon>
        <taxon>Gangjinia</taxon>
    </lineage>
</organism>
<feature type="binding site" evidence="9">
    <location>
        <position position="189"/>
    </location>
    <ligand>
        <name>Zn(2+)</name>
        <dbReference type="ChEBI" id="CHEBI:29105"/>
        <note>catalytic</note>
    </ligand>
</feature>
<feature type="active site" description="Proton donor/acceptor" evidence="9">
    <location>
        <position position="186"/>
    </location>
</feature>
<keyword evidence="2 9" id="KW-0645">Protease</keyword>
<evidence type="ECO:0000256" key="5">
    <source>
        <dbReference type="ARBA" id="ARBA00022833"/>
    </source>
</evidence>
<gene>
    <name evidence="11" type="ORF">GCM10009117_02950</name>
</gene>
<dbReference type="PIRSF" id="PIRSF026671">
    <property type="entry name" value="AA_dipeptidase"/>
    <property type="match status" value="1"/>
</dbReference>
<evidence type="ECO:0000256" key="2">
    <source>
        <dbReference type="ARBA" id="ARBA00022670"/>
    </source>
</evidence>
<reference evidence="11 12" key="1">
    <citation type="journal article" date="2019" name="Int. J. Syst. Evol. Microbiol.">
        <title>The Global Catalogue of Microorganisms (GCM) 10K type strain sequencing project: providing services to taxonomists for standard genome sequencing and annotation.</title>
        <authorList>
            <consortium name="The Broad Institute Genomics Platform"/>
            <consortium name="The Broad Institute Genome Sequencing Center for Infectious Disease"/>
            <person name="Wu L."/>
            <person name="Ma J."/>
        </authorList>
    </citation>
    <scope>NUCLEOTIDE SEQUENCE [LARGE SCALE GENOMIC DNA]</scope>
    <source>
        <strain evidence="11 12">JCM 16082</strain>
    </source>
</reference>
<dbReference type="Pfam" id="PF01427">
    <property type="entry name" value="Peptidase_M15"/>
    <property type="match status" value="1"/>
</dbReference>
<protein>
    <recommendedName>
        <fullName evidence="9 10">D-alanyl-D-alanine dipeptidase</fullName>
        <shortName evidence="9 10">D-Ala-D-Ala dipeptidase</shortName>
        <ecNumber evidence="9 10">3.4.13.22</ecNumber>
    </recommendedName>
</protein>
<evidence type="ECO:0000313" key="11">
    <source>
        <dbReference type="EMBL" id="GAA0871150.1"/>
    </source>
</evidence>
<dbReference type="CDD" id="cd14840">
    <property type="entry name" value="D-Ala-D-Ala_dipeptidase_Aad"/>
    <property type="match status" value="1"/>
</dbReference>
<dbReference type="EMBL" id="BAAAFG010000001">
    <property type="protein sequence ID" value="GAA0871150.1"/>
    <property type="molecule type" value="Genomic_DNA"/>
</dbReference>
<evidence type="ECO:0000256" key="10">
    <source>
        <dbReference type="PIRNR" id="PIRNR026671"/>
    </source>
</evidence>
<accession>A0ABN1MDI7</accession>
<feature type="binding site" evidence="9">
    <location>
        <position position="128"/>
    </location>
    <ligand>
        <name>Zn(2+)</name>
        <dbReference type="ChEBI" id="CHEBI:29105"/>
        <note>catalytic</note>
    </ligand>
</feature>
<evidence type="ECO:0000313" key="12">
    <source>
        <dbReference type="Proteomes" id="UP001500507"/>
    </source>
</evidence>
<evidence type="ECO:0000256" key="6">
    <source>
        <dbReference type="ARBA" id="ARBA00022997"/>
    </source>
</evidence>
<dbReference type="InterPro" id="IPR009045">
    <property type="entry name" value="Zn_M74/Hedgehog-like"/>
</dbReference>
<evidence type="ECO:0000256" key="3">
    <source>
        <dbReference type="ARBA" id="ARBA00022723"/>
    </source>
</evidence>
<dbReference type="HAMAP" id="MF_01924">
    <property type="entry name" value="A_A_dipeptidase"/>
    <property type="match status" value="1"/>
</dbReference>